<evidence type="ECO:0000313" key="2">
    <source>
        <dbReference type="Proteomes" id="UP000004095"/>
    </source>
</evidence>
<reference evidence="1 2" key="1">
    <citation type="submission" date="2007-01" db="EMBL/GenBank/DDBJ databases">
        <authorList>
            <person name="Haygood M."/>
            <person name="Podell S."/>
            <person name="Anderson C."/>
            <person name="Hopkinson B."/>
            <person name="Roe K."/>
            <person name="Barbeau K."/>
            <person name="Gaasterland T."/>
            <person name="Ferriera S."/>
            <person name="Johnson J."/>
            <person name="Kravitz S."/>
            <person name="Beeson K."/>
            <person name="Sutton G."/>
            <person name="Rogers Y.-H."/>
            <person name="Friedman R."/>
            <person name="Frazier M."/>
            <person name="Venter J.C."/>
        </authorList>
    </citation>
    <scope>NUCLEOTIDE SEQUENCE [LARGE SCALE GENOMIC DNA]</scope>
    <source>
        <strain evidence="1 2">ATCC 23134</strain>
    </source>
</reference>
<comment type="caution">
    <text evidence="1">The sequence shown here is derived from an EMBL/GenBank/DDBJ whole genome shotgun (WGS) entry which is preliminary data.</text>
</comment>
<dbReference type="RefSeq" id="WP_002696503.1">
    <property type="nucleotide sequence ID" value="NZ_AAWS01000011.1"/>
</dbReference>
<name>A1ZJZ0_MICM2</name>
<proteinExistence type="predicted"/>
<protein>
    <submittedName>
        <fullName evidence="1">Uncharacterized protein</fullName>
    </submittedName>
</protein>
<dbReference type="AlphaFoldDB" id="A1ZJZ0"/>
<dbReference type="EMBL" id="AAWS01000011">
    <property type="protein sequence ID" value="EAY29443.1"/>
    <property type="molecule type" value="Genomic_DNA"/>
</dbReference>
<sequence length="182" mass="21002">MNEHVENSTATEEIVVTNQLGEETSLAPTPVEFNPDEYQELLAKGAELKNRKRSVSIVPKYYEFKMSVAMVEEQREDMLKKAKTKDEKKKVNDLCNANLQMTWERFFFQGITQTDSRKAVLLSNADGLYLQYGAQLIRTLESLNLPRNTEIEIEFAREEPNKHSEGSTKIYEIYLVEAQDTK</sequence>
<evidence type="ECO:0000313" key="1">
    <source>
        <dbReference type="EMBL" id="EAY29443.1"/>
    </source>
</evidence>
<gene>
    <name evidence="1" type="ORF">M23134_01503</name>
</gene>
<accession>A1ZJZ0</accession>
<keyword evidence="2" id="KW-1185">Reference proteome</keyword>
<organism evidence="1 2">
    <name type="scientific">Microscilla marina ATCC 23134</name>
    <dbReference type="NCBI Taxonomy" id="313606"/>
    <lineage>
        <taxon>Bacteria</taxon>
        <taxon>Pseudomonadati</taxon>
        <taxon>Bacteroidota</taxon>
        <taxon>Cytophagia</taxon>
        <taxon>Cytophagales</taxon>
        <taxon>Microscillaceae</taxon>
        <taxon>Microscilla</taxon>
    </lineage>
</organism>
<dbReference type="Proteomes" id="UP000004095">
    <property type="component" value="Unassembled WGS sequence"/>
</dbReference>